<name>A0A2G5B8K7_COERN</name>
<dbReference type="OrthoDB" id="5585116at2759"/>
<keyword evidence="3" id="KW-1185">Reference proteome</keyword>
<sequence length="120" mass="12484">MVAMIKGQPGAIVDSNQVCNKTCQVAPTEQREMCMRMCTQFSDQNATKSVAPPVSMKGASAATPVPTNAKEKQHSELGDIESDASNSESSESHSEPVSTAANVIQVGSTVFAIALSAALL</sequence>
<proteinExistence type="predicted"/>
<feature type="region of interest" description="Disordered" evidence="1">
    <location>
        <begin position="46"/>
        <end position="98"/>
    </location>
</feature>
<evidence type="ECO:0000256" key="1">
    <source>
        <dbReference type="SAM" id="MobiDB-lite"/>
    </source>
</evidence>
<evidence type="ECO:0000313" key="2">
    <source>
        <dbReference type="EMBL" id="PIA15356.1"/>
    </source>
</evidence>
<reference evidence="2 3" key="1">
    <citation type="journal article" date="2015" name="Genome Biol. Evol.">
        <title>Phylogenomic analyses indicate that early fungi evolved digesting cell walls of algal ancestors of land plants.</title>
        <authorList>
            <person name="Chang Y."/>
            <person name="Wang S."/>
            <person name="Sekimoto S."/>
            <person name="Aerts A.L."/>
            <person name="Choi C."/>
            <person name="Clum A."/>
            <person name="LaButti K.M."/>
            <person name="Lindquist E.A."/>
            <person name="Yee Ngan C."/>
            <person name="Ohm R.A."/>
            <person name="Salamov A.A."/>
            <person name="Grigoriev I.V."/>
            <person name="Spatafora J.W."/>
            <person name="Berbee M.L."/>
        </authorList>
    </citation>
    <scope>NUCLEOTIDE SEQUENCE [LARGE SCALE GENOMIC DNA]</scope>
    <source>
        <strain evidence="2 3">NRRL 1564</strain>
    </source>
</reference>
<dbReference type="EMBL" id="KZ303508">
    <property type="protein sequence ID" value="PIA15356.1"/>
    <property type="molecule type" value="Genomic_DNA"/>
</dbReference>
<accession>A0A2G5B8K7</accession>
<organism evidence="2 3">
    <name type="scientific">Coemansia reversa (strain ATCC 12441 / NRRL 1564)</name>
    <dbReference type="NCBI Taxonomy" id="763665"/>
    <lineage>
        <taxon>Eukaryota</taxon>
        <taxon>Fungi</taxon>
        <taxon>Fungi incertae sedis</taxon>
        <taxon>Zoopagomycota</taxon>
        <taxon>Kickxellomycotina</taxon>
        <taxon>Kickxellomycetes</taxon>
        <taxon>Kickxellales</taxon>
        <taxon>Kickxellaceae</taxon>
        <taxon>Coemansia</taxon>
    </lineage>
</organism>
<evidence type="ECO:0000313" key="3">
    <source>
        <dbReference type="Proteomes" id="UP000242474"/>
    </source>
</evidence>
<dbReference type="Proteomes" id="UP000242474">
    <property type="component" value="Unassembled WGS sequence"/>
</dbReference>
<gene>
    <name evidence="2" type="ORF">COEREDRAFT_9495</name>
</gene>
<protein>
    <submittedName>
        <fullName evidence="2">Uncharacterized protein</fullName>
    </submittedName>
</protein>
<dbReference type="AlphaFoldDB" id="A0A2G5B8K7"/>